<name>A0ABR3G528_9PEZI</name>
<dbReference type="Proteomes" id="UP001447188">
    <property type="component" value="Unassembled WGS sequence"/>
</dbReference>
<sequence>MAPPDGTYYIRNVKHNAYYLTYAQGYIVASPNNISLWDVKTSDGKTIIGQPKTLMVFDLDGGAAAEGTAILFYADKNASNQVWTLIPVGNPANSIFYIVNGMQTDRQIGMQSDLVNRDVRSHRLEEAEENQWKFVLWEPVQ</sequence>
<dbReference type="InterPro" id="IPR035992">
    <property type="entry name" value="Ricin_B-like_lectins"/>
</dbReference>
<evidence type="ECO:0000313" key="2">
    <source>
        <dbReference type="Proteomes" id="UP001447188"/>
    </source>
</evidence>
<dbReference type="EMBL" id="JBBBZM010000311">
    <property type="protein sequence ID" value="KAL0631040.1"/>
    <property type="molecule type" value="Genomic_DNA"/>
</dbReference>
<protein>
    <recommendedName>
        <fullName evidence="3">Ricin B lectin domain-containing protein</fullName>
    </recommendedName>
</protein>
<evidence type="ECO:0000313" key="1">
    <source>
        <dbReference type="EMBL" id="KAL0631040.1"/>
    </source>
</evidence>
<keyword evidence="2" id="KW-1185">Reference proteome</keyword>
<proteinExistence type="predicted"/>
<organism evidence="1 2">
    <name type="scientific">Discina gigas</name>
    <dbReference type="NCBI Taxonomy" id="1032678"/>
    <lineage>
        <taxon>Eukaryota</taxon>
        <taxon>Fungi</taxon>
        <taxon>Dikarya</taxon>
        <taxon>Ascomycota</taxon>
        <taxon>Pezizomycotina</taxon>
        <taxon>Pezizomycetes</taxon>
        <taxon>Pezizales</taxon>
        <taxon>Discinaceae</taxon>
        <taxon>Discina</taxon>
    </lineage>
</organism>
<gene>
    <name evidence="1" type="ORF">Q9L58_010106</name>
</gene>
<accession>A0ABR3G528</accession>
<evidence type="ECO:0008006" key="3">
    <source>
        <dbReference type="Google" id="ProtNLM"/>
    </source>
</evidence>
<dbReference type="Gene3D" id="2.80.10.50">
    <property type="match status" value="1"/>
</dbReference>
<comment type="caution">
    <text evidence="1">The sequence shown here is derived from an EMBL/GenBank/DDBJ whole genome shotgun (WGS) entry which is preliminary data.</text>
</comment>
<dbReference type="SUPFAM" id="SSF50370">
    <property type="entry name" value="Ricin B-like lectins"/>
    <property type="match status" value="1"/>
</dbReference>
<reference evidence="1 2" key="1">
    <citation type="submission" date="2024-02" db="EMBL/GenBank/DDBJ databases">
        <title>Discinaceae phylogenomics.</title>
        <authorList>
            <person name="Dirks A.C."/>
            <person name="James T.Y."/>
        </authorList>
    </citation>
    <scope>NUCLEOTIDE SEQUENCE [LARGE SCALE GENOMIC DNA]</scope>
    <source>
        <strain evidence="1 2">ACD0624</strain>
    </source>
</reference>